<keyword evidence="3" id="KW-1185">Reference proteome</keyword>
<evidence type="ECO:0000313" key="2">
    <source>
        <dbReference type="EMBL" id="ARO87914.1"/>
    </source>
</evidence>
<keyword evidence="1" id="KW-0732">Signal</keyword>
<protein>
    <recommendedName>
        <fullName evidence="4">Phytase-like domain-containing protein</fullName>
    </recommendedName>
</protein>
<dbReference type="EMBL" id="CP021106">
    <property type="protein sequence ID" value="ARO87914.1"/>
    <property type="molecule type" value="Genomic_DNA"/>
</dbReference>
<feature type="chain" id="PRO_5012642263" description="Phytase-like domain-containing protein" evidence="1">
    <location>
        <begin position="23"/>
        <end position="350"/>
    </location>
</feature>
<proteinExistence type="predicted"/>
<feature type="signal peptide" evidence="1">
    <location>
        <begin position="1"/>
        <end position="22"/>
    </location>
</feature>
<organism evidence="2 3">
    <name type="scientific">Nitrosospira lacus</name>
    <dbReference type="NCBI Taxonomy" id="1288494"/>
    <lineage>
        <taxon>Bacteria</taxon>
        <taxon>Pseudomonadati</taxon>
        <taxon>Pseudomonadota</taxon>
        <taxon>Betaproteobacteria</taxon>
        <taxon>Nitrosomonadales</taxon>
        <taxon>Nitrosomonadaceae</taxon>
        <taxon>Nitrosospira</taxon>
    </lineage>
</organism>
<gene>
    <name evidence="2" type="ORF">EBAPG3_009110</name>
</gene>
<sequence length="350" mass="38086">MKRMLAACIYLACAWGSFGNVAFSGPEAALGIPQKPLAIREQFNVPIAELSGLAIVRAIKNRNGGTNEVSLYAVGDSDYQVAQFRIDGVSGTVIIEAHDVADTIGRSEGDASQWEAIAADGKDTICMLSESRSEVSCLDQDLQQARGSFALDVSSIGQLDSLWKVHSNSRGEGMILMKKGHILVLKEKKPALLVEFGPEGDSPMGYGPTTFLQEDEAFSGLKTGSEDPIVYRANRAIFPFQRRLVALKMWEFSNHLRELATDASEITLGPDGGIYLLSQESSTLIRLQPILKPSENKVGLDRGTYWKLPPGLEKAEGLVIDSDMHPWIGIDIKQAGKPNLFRLSPLDSAH</sequence>
<accession>A0A1W6SQ26</accession>
<dbReference type="KEGG" id="nlc:EBAPG3_009110"/>
<evidence type="ECO:0000256" key="1">
    <source>
        <dbReference type="SAM" id="SignalP"/>
    </source>
</evidence>
<dbReference type="eggNOG" id="ENOG5032NSK">
    <property type="taxonomic scope" value="Bacteria"/>
</dbReference>
<name>A0A1W6SQ26_9PROT</name>
<dbReference type="AlphaFoldDB" id="A0A1W6SQ26"/>
<reference evidence="2 3" key="1">
    <citation type="journal article" date="2015" name="Int. J. Syst. Evol. Microbiol.">
        <title>Nitrosospira lacus sp. nov., a psychrotolerant, ammonia-oxidizing bacterium from sandy lake sediment.</title>
        <authorList>
            <person name="Urakawa H."/>
            <person name="Garcia J.C."/>
            <person name="Nielsen J.L."/>
            <person name="Le V.Q."/>
            <person name="Kozlowski J.A."/>
            <person name="Stein L.Y."/>
            <person name="Lim C.K."/>
            <person name="Pommerening-Roser A."/>
            <person name="Martens-Habbena W."/>
            <person name="Stahl D.A."/>
            <person name="Klotz M.G."/>
        </authorList>
    </citation>
    <scope>NUCLEOTIDE SEQUENCE [LARGE SCALE GENOMIC DNA]</scope>
    <source>
        <strain evidence="2 3">APG3</strain>
    </source>
</reference>
<evidence type="ECO:0008006" key="4">
    <source>
        <dbReference type="Google" id="ProtNLM"/>
    </source>
</evidence>
<evidence type="ECO:0000313" key="3">
    <source>
        <dbReference type="Proteomes" id="UP000012179"/>
    </source>
</evidence>
<dbReference type="Proteomes" id="UP000012179">
    <property type="component" value="Chromosome"/>
</dbReference>